<proteinExistence type="predicted"/>
<dbReference type="EMBL" id="JAXLPB010000006">
    <property type="protein sequence ID" value="MDY8110699.1"/>
    <property type="molecule type" value="Genomic_DNA"/>
</dbReference>
<sequence>METETADTLEPIEIIKEKRHSSFWRWRIARQVEKAIADPAAARARVQAYAASLSGRLPGEDAGAVILAACDERYLKAFARPLLLSLERQNEPQAVHLHLCKPSKASLDRLADLAAALSNVRLTWTIDGCDLARGLPFRTVYLAAARFLVASLVIERTRAPLLCIDIDTIANRPVWPTFDAAREGADIVVIQRRDETSDTRRVRAGAFGINPTPDGLGFAQALSASIAAILPKRPRYHLDQIVIFYLMTRLAKRGNLKIADMPSALSSFDFDEDAVFWMAKGWKMKNSSIFQDASAQADSTFPDI</sequence>
<dbReference type="RefSeq" id="WP_322188521.1">
    <property type="nucleotide sequence ID" value="NZ_JAXLPB010000006.1"/>
</dbReference>
<reference evidence="1 2" key="1">
    <citation type="submission" date="2023-12" db="EMBL/GenBank/DDBJ databases">
        <title>Description of Novel Strain Fulvimarina sp. 2208YS6-2-32 isolated from Uroteuthis (Photololigo) edulis.</title>
        <authorList>
            <person name="Park J.-S."/>
        </authorList>
    </citation>
    <scope>NUCLEOTIDE SEQUENCE [LARGE SCALE GENOMIC DNA]</scope>
    <source>
        <strain evidence="1 2">2208YS6-2-32</strain>
    </source>
</reference>
<comment type="caution">
    <text evidence="1">The sequence shown here is derived from an EMBL/GenBank/DDBJ whole genome shotgun (WGS) entry which is preliminary data.</text>
</comment>
<accession>A0ABU5I5P8</accession>
<gene>
    <name evidence="1" type="ORF">U0C82_16270</name>
</gene>
<organism evidence="1 2">
    <name type="scientific">Fulvimarina uroteuthidis</name>
    <dbReference type="NCBI Taxonomy" id="3098149"/>
    <lineage>
        <taxon>Bacteria</taxon>
        <taxon>Pseudomonadati</taxon>
        <taxon>Pseudomonadota</taxon>
        <taxon>Alphaproteobacteria</taxon>
        <taxon>Hyphomicrobiales</taxon>
        <taxon>Aurantimonadaceae</taxon>
        <taxon>Fulvimarina</taxon>
    </lineage>
</organism>
<evidence type="ECO:0000313" key="2">
    <source>
        <dbReference type="Proteomes" id="UP001294412"/>
    </source>
</evidence>
<name>A0ABU5I5P8_9HYPH</name>
<keyword evidence="2" id="KW-1185">Reference proteome</keyword>
<evidence type="ECO:0000313" key="1">
    <source>
        <dbReference type="EMBL" id="MDY8110699.1"/>
    </source>
</evidence>
<protein>
    <submittedName>
        <fullName evidence="1">Uncharacterized protein</fullName>
    </submittedName>
</protein>
<dbReference type="Proteomes" id="UP001294412">
    <property type="component" value="Unassembled WGS sequence"/>
</dbReference>